<dbReference type="InterPro" id="IPR051014">
    <property type="entry name" value="Cation_Transport_ATPase_IB"/>
</dbReference>
<dbReference type="PANTHER" id="PTHR48085">
    <property type="entry name" value="CADMIUM/ZINC-TRANSPORTING ATPASE HMA2-RELATED"/>
    <property type="match status" value="1"/>
</dbReference>
<comment type="similarity">
    <text evidence="1">Belongs to the cation transport ATPase (P-type) (TC 3.A.3) family. Type IB subfamily.</text>
</comment>
<dbReference type="SUPFAM" id="SSF81660">
    <property type="entry name" value="Metal cation-transporting ATPase, ATP-binding domain N"/>
    <property type="match status" value="1"/>
</dbReference>
<sequence>MTEVVHFSIRNHEVLKKLIYAEKALEHPLAQAIVEYGEENDIKYENADHFEAIPGHGIKATINGKNAFVGTRKLMKRENISYESHEEQL</sequence>
<dbReference type="Gene3D" id="3.40.1110.10">
    <property type="entry name" value="Calcium-transporting ATPase, cytoplasmic domain N"/>
    <property type="match status" value="1"/>
</dbReference>
<keyword evidence="3" id="KW-1185">Reference proteome</keyword>
<accession>A0ABW3LPR0</accession>
<evidence type="ECO:0000313" key="3">
    <source>
        <dbReference type="Proteomes" id="UP001597040"/>
    </source>
</evidence>
<proteinExistence type="inferred from homology"/>
<gene>
    <name evidence="2" type="ORF">ACFQ3N_16715</name>
</gene>
<dbReference type="RefSeq" id="WP_390363701.1">
    <property type="nucleotide sequence ID" value="NZ_JBHTKJ010000054.1"/>
</dbReference>
<protein>
    <submittedName>
        <fullName evidence="2">Uncharacterized protein</fullName>
    </submittedName>
</protein>
<evidence type="ECO:0000256" key="1">
    <source>
        <dbReference type="ARBA" id="ARBA00006024"/>
    </source>
</evidence>
<evidence type="ECO:0000313" key="2">
    <source>
        <dbReference type="EMBL" id="MFD1040017.1"/>
    </source>
</evidence>
<reference evidence="3" key="1">
    <citation type="journal article" date="2019" name="Int. J. Syst. Evol. Microbiol.">
        <title>The Global Catalogue of Microorganisms (GCM) 10K type strain sequencing project: providing services to taxonomists for standard genome sequencing and annotation.</title>
        <authorList>
            <consortium name="The Broad Institute Genomics Platform"/>
            <consortium name="The Broad Institute Genome Sequencing Center for Infectious Disease"/>
            <person name="Wu L."/>
            <person name="Ma J."/>
        </authorList>
    </citation>
    <scope>NUCLEOTIDE SEQUENCE [LARGE SCALE GENOMIC DNA]</scope>
    <source>
        <strain evidence="3">CCUG 56754</strain>
    </source>
</reference>
<dbReference type="InterPro" id="IPR023299">
    <property type="entry name" value="ATPase_P-typ_cyto_dom_N"/>
</dbReference>
<organism evidence="2 3">
    <name type="scientific">Virgibacillus byunsanensis</name>
    <dbReference type="NCBI Taxonomy" id="570945"/>
    <lineage>
        <taxon>Bacteria</taxon>
        <taxon>Bacillati</taxon>
        <taxon>Bacillota</taxon>
        <taxon>Bacilli</taxon>
        <taxon>Bacillales</taxon>
        <taxon>Bacillaceae</taxon>
        <taxon>Virgibacillus</taxon>
    </lineage>
</organism>
<dbReference type="EMBL" id="JBHTKJ010000054">
    <property type="protein sequence ID" value="MFD1040017.1"/>
    <property type="molecule type" value="Genomic_DNA"/>
</dbReference>
<name>A0ABW3LPR0_9BACI</name>
<comment type="caution">
    <text evidence="2">The sequence shown here is derived from an EMBL/GenBank/DDBJ whole genome shotgun (WGS) entry which is preliminary data.</text>
</comment>
<dbReference type="Proteomes" id="UP001597040">
    <property type="component" value="Unassembled WGS sequence"/>
</dbReference>